<sequence length="314" mass="35597">MARSDVDQILARKERWGTNRAAMELSSAVERLEREWLAIRRQAAAFTDFIPMRLVTLIEVFVREVIREIVDYGPPYLDRAEKLAKGARIDFIFASNLQGRKLSIGDLVAHSIPVNSPTNIIAAFEGLIPDFTASLKLAHPRWSEEVDTWPQPPVIQDFDLTLATLTKLFEVRHILTHEFPQERPYESNEIVGFLAAARELLSAIDWVIVDKLKGSVPQTQIMMNIQAGNSLIDLEAQMKGLLQAVSDKQDVSSELLETSQIAWLEYADREADLHASLVEGGSMHSMVWASAKSDLVRHRIDELQWWINREEGDL</sequence>
<dbReference type="RefSeq" id="WP_085464460.1">
    <property type="nucleotide sequence ID" value="NZ_FXBL01000004.1"/>
</dbReference>
<reference evidence="2 3" key="1">
    <citation type="submission" date="2017-04" db="EMBL/GenBank/DDBJ databases">
        <authorList>
            <person name="Afonso C.L."/>
            <person name="Miller P.J."/>
            <person name="Scott M.A."/>
            <person name="Spackman E."/>
            <person name="Goraichik I."/>
            <person name="Dimitrov K.M."/>
            <person name="Suarez D.L."/>
            <person name="Swayne D.E."/>
        </authorList>
    </citation>
    <scope>NUCLEOTIDE SEQUENCE [LARGE SCALE GENOMIC DNA]</scope>
    <source>
        <strain evidence="2 3">B5P</strain>
    </source>
</reference>
<feature type="domain" description="Lysozyme inhibitor LprI-like N-terminal" evidence="1">
    <location>
        <begin position="218"/>
        <end position="303"/>
    </location>
</feature>
<keyword evidence="3" id="KW-1185">Reference proteome</keyword>
<evidence type="ECO:0000259" key="1">
    <source>
        <dbReference type="Pfam" id="PF07007"/>
    </source>
</evidence>
<name>A0A1X7NTA4_9HYPH</name>
<dbReference type="Proteomes" id="UP000193083">
    <property type="component" value="Unassembled WGS sequence"/>
</dbReference>
<dbReference type="Gene3D" id="1.20.1270.180">
    <property type="match status" value="1"/>
</dbReference>
<accession>A0A1X7NTA4</accession>
<protein>
    <submittedName>
        <fullName evidence="2">Uncharacterized conserved protein YecT, DUF1311 family</fullName>
    </submittedName>
</protein>
<dbReference type="InterPro" id="IPR009739">
    <property type="entry name" value="LprI-like_N"/>
</dbReference>
<organism evidence="2 3">
    <name type="scientific">Mesorhizobium australicum</name>
    <dbReference type="NCBI Taxonomy" id="536018"/>
    <lineage>
        <taxon>Bacteria</taxon>
        <taxon>Pseudomonadati</taxon>
        <taxon>Pseudomonadota</taxon>
        <taxon>Alphaproteobacteria</taxon>
        <taxon>Hyphomicrobiales</taxon>
        <taxon>Phyllobacteriaceae</taxon>
        <taxon>Mesorhizobium</taxon>
    </lineage>
</organism>
<dbReference type="OrthoDB" id="7582381at2"/>
<dbReference type="Pfam" id="PF07007">
    <property type="entry name" value="LprI"/>
    <property type="match status" value="1"/>
</dbReference>
<gene>
    <name evidence="2" type="ORF">SAMN02982922_2521</name>
</gene>
<dbReference type="EMBL" id="FXBL01000004">
    <property type="protein sequence ID" value="SMH41282.1"/>
    <property type="molecule type" value="Genomic_DNA"/>
</dbReference>
<evidence type="ECO:0000313" key="2">
    <source>
        <dbReference type="EMBL" id="SMH41282.1"/>
    </source>
</evidence>
<dbReference type="AlphaFoldDB" id="A0A1X7NTA4"/>
<proteinExistence type="predicted"/>
<evidence type="ECO:0000313" key="3">
    <source>
        <dbReference type="Proteomes" id="UP000193083"/>
    </source>
</evidence>